<accession>A0A3B0SXK3</accession>
<sequence length="49" mass="5412">MRQTRTTWWGCRAHVVYTIVVFVVLASLDNAAIALIPSMIPQLRGSLGV</sequence>
<reference evidence="2" key="1">
    <citation type="submission" date="2018-06" db="EMBL/GenBank/DDBJ databases">
        <authorList>
            <person name="Zhirakovskaya E."/>
        </authorList>
    </citation>
    <scope>NUCLEOTIDE SEQUENCE</scope>
</reference>
<gene>
    <name evidence="2" type="ORF">MNBD_ACTINO01-1614</name>
</gene>
<keyword evidence="1" id="KW-0812">Transmembrane</keyword>
<evidence type="ECO:0000313" key="2">
    <source>
        <dbReference type="EMBL" id="VAW07022.1"/>
    </source>
</evidence>
<feature type="non-terminal residue" evidence="2">
    <location>
        <position position="49"/>
    </location>
</feature>
<proteinExistence type="predicted"/>
<name>A0A3B0SXK3_9ZZZZ</name>
<keyword evidence="1" id="KW-0472">Membrane</keyword>
<organism evidence="2">
    <name type="scientific">hydrothermal vent metagenome</name>
    <dbReference type="NCBI Taxonomy" id="652676"/>
    <lineage>
        <taxon>unclassified sequences</taxon>
        <taxon>metagenomes</taxon>
        <taxon>ecological metagenomes</taxon>
    </lineage>
</organism>
<dbReference type="AlphaFoldDB" id="A0A3B0SXK3"/>
<keyword evidence="1" id="KW-1133">Transmembrane helix</keyword>
<feature type="transmembrane region" description="Helical" evidence="1">
    <location>
        <begin position="15"/>
        <end position="36"/>
    </location>
</feature>
<dbReference type="EMBL" id="UOEI01000501">
    <property type="protein sequence ID" value="VAW07022.1"/>
    <property type="molecule type" value="Genomic_DNA"/>
</dbReference>
<evidence type="ECO:0000256" key="1">
    <source>
        <dbReference type="SAM" id="Phobius"/>
    </source>
</evidence>
<protein>
    <submittedName>
        <fullName evidence="2">Uncharacterized protein</fullName>
    </submittedName>
</protein>